<evidence type="ECO:0000259" key="7">
    <source>
        <dbReference type="PROSITE" id="PS50042"/>
    </source>
</evidence>
<dbReference type="GO" id="GO:0005886">
    <property type="term" value="C:plasma membrane"/>
    <property type="evidence" value="ECO:0007669"/>
    <property type="project" value="UniProtKB-SubCell"/>
</dbReference>
<dbReference type="Proteomes" id="UP000269154">
    <property type="component" value="Unassembled WGS sequence"/>
</dbReference>
<evidence type="ECO:0000256" key="2">
    <source>
        <dbReference type="ARBA" id="ARBA00008017"/>
    </source>
</evidence>
<dbReference type="SUPFAM" id="SSF51206">
    <property type="entry name" value="cAMP-binding domain-like"/>
    <property type="match status" value="1"/>
</dbReference>
<dbReference type="Pfam" id="PF21082">
    <property type="entry name" value="MS_channel_3rd"/>
    <property type="match status" value="1"/>
</dbReference>
<dbReference type="PROSITE" id="PS50042">
    <property type="entry name" value="CNMP_BINDING_3"/>
    <property type="match status" value="1"/>
</dbReference>
<evidence type="ECO:0000256" key="5">
    <source>
        <dbReference type="ARBA" id="ARBA00022989"/>
    </source>
</evidence>
<dbReference type="GO" id="GO:0055085">
    <property type="term" value="P:transmembrane transport"/>
    <property type="evidence" value="ECO:0007669"/>
    <property type="project" value="InterPro"/>
</dbReference>
<dbReference type="InterPro" id="IPR052702">
    <property type="entry name" value="MscS-like_channel"/>
</dbReference>
<dbReference type="PANTHER" id="PTHR30347:SF1">
    <property type="entry name" value="MECHANOSENSITIVE CHANNEL MSCK"/>
    <property type="match status" value="1"/>
</dbReference>
<evidence type="ECO:0000313" key="9">
    <source>
        <dbReference type="Proteomes" id="UP000269154"/>
    </source>
</evidence>
<dbReference type="PROSITE" id="PS00888">
    <property type="entry name" value="CNMP_BINDING_1"/>
    <property type="match status" value="1"/>
</dbReference>
<keyword evidence="6" id="KW-0472">Membrane</keyword>
<dbReference type="PANTHER" id="PTHR30347">
    <property type="entry name" value="POTASSIUM CHANNEL RELATED"/>
    <property type="match status" value="1"/>
</dbReference>
<comment type="similarity">
    <text evidence="2">Belongs to the MscS (TC 1.A.23) family.</text>
</comment>
<dbReference type="InterPro" id="IPR018488">
    <property type="entry name" value="cNMP-bd_CS"/>
</dbReference>
<keyword evidence="5" id="KW-1133">Transmembrane helix</keyword>
<dbReference type="SUPFAM" id="SSF50182">
    <property type="entry name" value="Sm-like ribonucleoproteins"/>
    <property type="match status" value="1"/>
</dbReference>
<keyword evidence="9" id="KW-1185">Reference proteome</keyword>
<dbReference type="InterPro" id="IPR023408">
    <property type="entry name" value="MscS_beta-dom_sf"/>
</dbReference>
<comment type="caution">
    <text evidence="8">The sequence shown here is derived from an EMBL/GenBank/DDBJ whole genome shotgun (WGS) entry which is preliminary data.</text>
</comment>
<dbReference type="SUPFAM" id="SSF82689">
    <property type="entry name" value="Mechanosensitive channel protein MscS (YggB), C-terminal domain"/>
    <property type="match status" value="1"/>
</dbReference>
<evidence type="ECO:0000256" key="6">
    <source>
        <dbReference type="ARBA" id="ARBA00023136"/>
    </source>
</evidence>
<name>A0A3N6PUF2_9CYAN</name>
<comment type="subcellular location">
    <subcellularLocation>
        <location evidence="1">Cell membrane</location>
        <topology evidence="1">Multi-pass membrane protein</topology>
    </subcellularLocation>
</comment>
<dbReference type="Gene3D" id="1.10.287.1260">
    <property type="match status" value="1"/>
</dbReference>
<dbReference type="InterPro" id="IPR011066">
    <property type="entry name" value="MscS_channel_C_sf"/>
</dbReference>
<feature type="domain" description="Cyclic nucleotide-binding" evidence="7">
    <location>
        <begin position="339"/>
        <end position="456"/>
    </location>
</feature>
<dbReference type="AlphaFoldDB" id="A0A3N6PUF2"/>
<dbReference type="SMART" id="SM00100">
    <property type="entry name" value="cNMP"/>
    <property type="match status" value="1"/>
</dbReference>
<accession>A0A3N6PUF2</accession>
<gene>
    <name evidence="8" type="ORF">D5R40_13675</name>
</gene>
<dbReference type="Gene3D" id="2.60.120.10">
    <property type="entry name" value="Jelly Rolls"/>
    <property type="match status" value="1"/>
</dbReference>
<dbReference type="PROSITE" id="PS00889">
    <property type="entry name" value="CNMP_BINDING_2"/>
    <property type="match status" value="1"/>
</dbReference>
<reference evidence="8 9" key="1">
    <citation type="journal article" date="2018" name="ACS Chem. Biol.">
        <title>Ketoreductase domain dysfunction expands chemodiversity: malyngamide biosynthesis in the cyanobacterium Okeania hirsuta.</title>
        <authorList>
            <person name="Moss N.A."/>
            <person name="Leao T."/>
            <person name="Rankin M."/>
            <person name="McCullough T.M."/>
            <person name="Qu P."/>
            <person name="Korobeynikov A."/>
            <person name="Smith J.L."/>
            <person name="Gerwick L."/>
            <person name="Gerwick W.H."/>
        </authorList>
    </citation>
    <scope>NUCLEOTIDE SEQUENCE [LARGE SCALE GENOMIC DNA]</scope>
    <source>
        <strain evidence="8 9">PAB10Feb10-1</strain>
    </source>
</reference>
<dbReference type="Pfam" id="PF00924">
    <property type="entry name" value="MS_channel_2nd"/>
    <property type="match status" value="1"/>
</dbReference>
<dbReference type="Pfam" id="PF21088">
    <property type="entry name" value="MS_channel_1st"/>
    <property type="match status" value="1"/>
</dbReference>
<sequence length="490" mass="55559">MNWILIEIKNIFRLLVKIVIFEIFELGNKSFSIKNITEIIFLIVLVVFFSRTIKNWMKEWILVNLGIKKGTREAIASIINYIITITGILIVLHNAGIDLTSITVIAGALSIGIGIGLKNIISNFVSGLTILIAQPIKVGDFIKVDDLSGVVEKTSIRSTIIRTIDGIFVIVPNNFLVEQNIINWSHKDSTSRLRIPIGVAYGSDTILVTEALLDAARKEKRVLSNPSPKVWFKGFGDSALNFELLVWIKYPPLTDPIKSSLNFSIDSELRSRNISIPFPQRDLHIRQINDLIPTHQKAELTTVGKNQKNFSNSLIKNQVKTKQNFSKWNLRDLLRQISYFKNCNNIEIRDVIENGYRKIVPRGEIICLEGESGDSFYIILSGSVEVFSEKANKYITTRYAGEFIGEMSLILGITRTASLRATEDTILFVVDRDNLHNLLAKHQKLADKISEELSRRLETLKNLGLLDKQENSQETAMIWIRNRIYTLFGI</sequence>
<dbReference type="Gene3D" id="2.30.30.60">
    <property type="match status" value="1"/>
</dbReference>
<dbReference type="InterPro" id="IPR018490">
    <property type="entry name" value="cNMP-bd_dom_sf"/>
</dbReference>
<dbReference type="InterPro" id="IPR010920">
    <property type="entry name" value="LSM_dom_sf"/>
</dbReference>
<dbReference type="InterPro" id="IPR049278">
    <property type="entry name" value="MS_channel_C"/>
</dbReference>
<dbReference type="EMBL" id="RCBY01000067">
    <property type="protein sequence ID" value="RQH43064.1"/>
    <property type="molecule type" value="Genomic_DNA"/>
</dbReference>
<dbReference type="CDD" id="cd00038">
    <property type="entry name" value="CAP_ED"/>
    <property type="match status" value="1"/>
</dbReference>
<dbReference type="InterPro" id="IPR011014">
    <property type="entry name" value="MscS_channel_TM-2"/>
</dbReference>
<proteinExistence type="inferred from homology"/>
<dbReference type="InterPro" id="IPR006685">
    <property type="entry name" value="MscS_channel_2nd"/>
</dbReference>
<dbReference type="SUPFAM" id="SSF82861">
    <property type="entry name" value="Mechanosensitive channel protein MscS (YggB), transmembrane region"/>
    <property type="match status" value="1"/>
</dbReference>
<keyword evidence="3" id="KW-1003">Cell membrane</keyword>
<dbReference type="InterPro" id="IPR014710">
    <property type="entry name" value="RmlC-like_jellyroll"/>
</dbReference>
<evidence type="ECO:0000256" key="3">
    <source>
        <dbReference type="ARBA" id="ARBA00022475"/>
    </source>
</evidence>
<dbReference type="Gene3D" id="3.30.70.100">
    <property type="match status" value="1"/>
</dbReference>
<evidence type="ECO:0000256" key="4">
    <source>
        <dbReference type="ARBA" id="ARBA00022692"/>
    </source>
</evidence>
<dbReference type="Pfam" id="PF00027">
    <property type="entry name" value="cNMP_binding"/>
    <property type="match status" value="1"/>
</dbReference>
<evidence type="ECO:0000256" key="1">
    <source>
        <dbReference type="ARBA" id="ARBA00004651"/>
    </source>
</evidence>
<keyword evidence="4" id="KW-0812">Transmembrane</keyword>
<dbReference type="InterPro" id="IPR000595">
    <property type="entry name" value="cNMP-bd_dom"/>
</dbReference>
<dbReference type="InterPro" id="IPR049142">
    <property type="entry name" value="MS_channel_1st"/>
</dbReference>
<dbReference type="OrthoDB" id="9809206at2"/>
<evidence type="ECO:0000313" key="8">
    <source>
        <dbReference type="EMBL" id="RQH43064.1"/>
    </source>
</evidence>
<protein>
    <recommendedName>
        <fullName evidence="7">Cyclic nucleotide-binding domain-containing protein</fullName>
    </recommendedName>
</protein>
<dbReference type="RefSeq" id="WP_124154751.1">
    <property type="nucleotide sequence ID" value="NZ_CAWOLW010000634.1"/>
</dbReference>
<organism evidence="8 9">
    <name type="scientific">Okeania hirsuta</name>
    <dbReference type="NCBI Taxonomy" id="1458930"/>
    <lineage>
        <taxon>Bacteria</taxon>
        <taxon>Bacillati</taxon>
        <taxon>Cyanobacteriota</taxon>
        <taxon>Cyanophyceae</taxon>
        <taxon>Oscillatoriophycideae</taxon>
        <taxon>Oscillatoriales</taxon>
        <taxon>Microcoleaceae</taxon>
        <taxon>Okeania</taxon>
    </lineage>
</organism>